<proteinExistence type="inferred from homology"/>
<evidence type="ECO:0000313" key="11">
    <source>
        <dbReference type="Proteomes" id="UP000275356"/>
    </source>
</evidence>
<dbReference type="GO" id="GO:0005886">
    <property type="term" value="C:plasma membrane"/>
    <property type="evidence" value="ECO:0007669"/>
    <property type="project" value="UniProtKB-SubCell"/>
</dbReference>
<dbReference type="CDD" id="cd06261">
    <property type="entry name" value="TM_PBP2"/>
    <property type="match status" value="1"/>
</dbReference>
<keyword evidence="2 7" id="KW-0813">Transport</keyword>
<protein>
    <submittedName>
        <fullName evidence="10">Peptide/nickel transport system permease protein</fullName>
    </submittedName>
</protein>
<keyword evidence="4 7" id="KW-0812">Transmembrane</keyword>
<dbReference type="InterPro" id="IPR000515">
    <property type="entry name" value="MetI-like"/>
</dbReference>
<evidence type="ECO:0000256" key="6">
    <source>
        <dbReference type="ARBA" id="ARBA00023136"/>
    </source>
</evidence>
<dbReference type="AlphaFoldDB" id="A0A3N2D9Q7"/>
<gene>
    <name evidence="10" type="ORF">EDD28_1120</name>
</gene>
<dbReference type="SUPFAM" id="SSF161098">
    <property type="entry name" value="MetI-like"/>
    <property type="match status" value="1"/>
</dbReference>
<feature type="compositionally biased region" description="Low complexity" evidence="8">
    <location>
        <begin position="7"/>
        <end position="39"/>
    </location>
</feature>
<comment type="caution">
    <text evidence="10">The sequence shown here is derived from an EMBL/GenBank/DDBJ whole genome shotgun (WGS) entry which is preliminary data.</text>
</comment>
<keyword evidence="6 7" id="KW-0472">Membrane</keyword>
<dbReference type="Pfam" id="PF00528">
    <property type="entry name" value="BPD_transp_1"/>
    <property type="match status" value="1"/>
</dbReference>
<dbReference type="InterPro" id="IPR035906">
    <property type="entry name" value="MetI-like_sf"/>
</dbReference>
<dbReference type="RefSeq" id="WP_123738699.1">
    <property type="nucleotide sequence ID" value="NZ_CALFQU010000049.1"/>
</dbReference>
<keyword evidence="5 7" id="KW-1133">Transmembrane helix</keyword>
<evidence type="ECO:0000256" key="3">
    <source>
        <dbReference type="ARBA" id="ARBA00022475"/>
    </source>
</evidence>
<feature type="transmembrane region" description="Helical" evidence="7">
    <location>
        <begin position="290"/>
        <end position="312"/>
    </location>
</feature>
<feature type="transmembrane region" description="Helical" evidence="7">
    <location>
        <begin position="59"/>
        <end position="80"/>
    </location>
</feature>
<evidence type="ECO:0000256" key="8">
    <source>
        <dbReference type="SAM" id="MobiDB-lite"/>
    </source>
</evidence>
<dbReference type="Gene3D" id="1.10.3720.10">
    <property type="entry name" value="MetI-like"/>
    <property type="match status" value="1"/>
</dbReference>
<reference evidence="10 11" key="1">
    <citation type="submission" date="2018-11" db="EMBL/GenBank/DDBJ databases">
        <title>Sequencing the genomes of 1000 actinobacteria strains.</title>
        <authorList>
            <person name="Klenk H.-P."/>
        </authorList>
    </citation>
    <scope>NUCLEOTIDE SEQUENCE [LARGE SCALE GENOMIC DNA]</scope>
    <source>
        <strain evidence="10 11">DSM 13521</strain>
    </source>
</reference>
<dbReference type="Proteomes" id="UP000275356">
    <property type="component" value="Unassembled WGS sequence"/>
</dbReference>
<keyword evidence="3" id="KW-1003">Cell membrane</keyword>
<name>A0A3N2D9Q7_9MICO</name>
<dbReference type="InterPro" id="IPR050366">
    <property type="entry name" value="BP-dependent_transpt_permease"/>
</dbReference>
<keyword evidence="11" id="KW-1185">Reference proteome</keyword>
<evidence type="ECO:0000313" key="10">
    <source>
        <dbReference type="EMBL" id="ROR96535.1"/>
    </source>
</evidence>
<comment type="similarity">
    <text evidence="7">Belongs to the binding-protein-dependent transport system permease family.</text>
</comment>
<evidence type="ECO:0000256" key="1">
    <source>
        <dbReference type="ARBA" id="ARBA00004651"/>
    </source>
</evidence>
<dbReference type="PANTHER" id="PTHR43386:SF25">
    <property type="entry name" value="PEPTIDE ABC TRANSPORTER PERMEASE PROTEIN"/>
    <property type="match status" value="1"/>
</dbReference>
<dbReference type="EMBL" id="RKHQ01000001">
    <property type="protein sequence ID" value="ROR96535.1"/>
    <property type="molecule type" value="Genomic_DNA"/>
</dbReference>
<dbReference type="PANTHER" id="PTHR43386">
    <property type="entry name" value="OLIGOPEPTIDE TRANSPORT SYSTEM PERMEASE PROTEIN APPC"/>
    <property type="match status" value="1"/>
</dbReference>
<feature type="region of interest" description="Disordered" evidence="8">
    <location>
        <begin position="1"/>
        <end position="39"/>
    </location>
</feature>
<evidence type="ECO:0000256" key="5">
    <source>
        <dbReference type="ARBA" id="ARBA00022989"/>
    </source>
</evidence>
<feature type="transmembrane region" description="Helical" evidence="7">
    <location>
        <begin position="173"/>
        <end position="199"/>
    </location>
</feature>
<feature type="transmembrane region" description="Helical" evidence="7">
    <location>
        <begin position="241"/>
        <end position="270"/>
    </location>
</feature>
<feature type="domain" description="ABC transmembrane type-1" evidence="9">
    <location>
        <begin position="124"/>
        <end position="313"/>
    </location>
</feature>
<comment type="subcellular location">
    <subcellularLocation>
        <location evidence="1 7">Cell membrane</location>
        <topology evidence="1 7">Multi-pass membrane protein</topology>
    </subcellularLocation>
</comment>
<evidence type="ECO:0000256" key="7">
    <source>
        <dbReference type="RuleBase" id="RU363032"/>
    </source>
</evidence>
<sequence length="325" mass="32795">MTTLVRPSADSPSVPSASPADGATDPAPRAAEAATASRSGASGRWRRSVRAVGSVRIPVLGWGGLAAALVLAFVLLAALAPRLLTAVDPLAADPLATLQPPGGEHPAGTDSLGRDVLARIIHGTRYSLTIGVAATALAAAGGVLLGLVAGSGNRAVDTVVARAVDVLAAFPEILLALVLIAFTGPGVGNLIVAIGVAGIPRFARVVRAQTQLVRTSGYVEQARTFGLSGLRLATRHVLPNALTAVPVLATIGLGGAIIGAAGLSFLGLGPQPPTPEWGAMLAENRNYLRVAWWGAVFPGLAVVATVVSATVLGRAIQRHLERVAA</sequence>
<organism evidence="10 11">
    <name type="scientific">Salana multivorans</name>
    <dbReference type="NCBI Taxonomy" id="120377"/>
    <lineage>
        <taxon>Bacteria</taxon>
        <taxon>Bacillati</taxon>
        <taxon>Actinomycetota</taxon>
        <taxon>Actinomycetes</taxon>
        <taxon>Micrococcales</taxon>
        <taxon>Beutenbergiaceae</taxon>
        <taxon>Salana</taxon>
    </lineage>
</organism>
<evidence type="ECO:0000256" key="4">
    <source>
        <dbReference type="ARBA" id="ARBA00022692"/>
    </source>
</evidence>
<dbReference type="PROSITE" id="PS50928">
    <property type="entry name" value="ABC_TM1"/>
    <property type="match status" value="1"/>
</dbReference>
<feature type="transmembrane region" description="Helical" evidence="7">
    <location>
        <begin position="128"/>
        <end position="153"/>
    </location>
</feature>
<evidence type="ECO:0000259" key="9">
    <source>
        <dbReference type="PROSITE" id="PS50928"/>
    </source>
</evidence>
<accession>A0A3N2D9Q7</accession>
<dbReference type="OrthoDB" id="9812701at2"/>
<dbReference type="GO" id="GO:0055085">
    <property type="term" value="P:transmembrane transport"/>
    <property type="evidence" value="ECO:0007669"/>
    <property type="project" value="InterPro"/>
</dbReference>
<evidence type="ECO:0000256" key="2">
    <source>
        <dbReference type="ARBA" id="ARBA00022448"/>
    </source>
</evidence>